<gene>
    <name evidence="1" type="ORF">BDV29DRAFT_160410</name>
</gene>
<keyword evidence="2" id="KW-1185">Reference proteome</keyword>
<proteinExistence type="predicted"/>
<evidence type="ECO:0000313" key="1">
    <source>
        <dbReference type="EMBL" id="KAB8070463.1"/>
    </source>
</evidence>
<dbReference type="SUPFAM" id="SSF54637">
    <property type="entry name" value="Thioesterase/thiol ester dehydrase-isomerase"/>
    <property type="match status" value="1"/>
</dbReference>
<dbReference type="EMBL" id="ML732301">
    <property type="protein sequence ID" value="KAB8070463.1"/>
    <property type="molecule type" value="Genomic_DNA"/>
</dbReference>
<dbReference type="Gene3D" id="3.10.129.10">
    <property type="entry name" value="Hotdog Thioesterase"/>
    <property type="match status" value="1"/>
</dbReference>
<accession>A0A5N5WPN8</accession>
<reference evidence="1 2" key="1">
    <citation type="submission" date="2019-04" db="EMBL/GenBank/DDBJ databases">
        <title>Friends and foes A comparative genomics study of 23 Aspergillus species from section Flavi.</title>
        <authorList>
            <consortium name="DOE Joint Genome Institute"/>
            <person name="Kjaerbolling I."/>
            <person name="Vesth T."/>
            <person name="Frisvad J.C."/>
            <person name="Nybo J.L."/>
            <person name="Theobald S."/>
            <person name="Kildgaard S."/>
            <person name="Isbrandt T."/>
            <person name="Kuo A."/>
            <person name="Sato A."/>
            <person name="Lyhne E.K."/>
            <person name="Kogle M.E."/>
            <person name="Wiebenga A."/>
            <person name="Kun R.S."/>
            <person name="Lubbers R.J."/>
            <person name="Makela M.R."/>
            <person name="Barry K."/>
            <person name="Chovatia M."/>
            <person name="Clum A."/>
            <person name="Daum C."/>
            <person name="Haridas S."/>
            <person name="He G."/>
            <person name="LaButti K."/>
            <person name="Lipzen A."/>
            <person name="Mondo S."/>
            <person name="Riley R."/>
            <person name="Salamov A."/>
            <person name="Simmons B.A."/>
            <person name="Magnuson J.K."/>
            <person name="Henrissat B."/>
            <person name="Mortensen U.H."/>
            <person name="Larsen T.O."/>
            <person name="Devries R.P."/>
            <person name="Grigoriev I.V."/>
            <person name="Machida M."/>
            <person name="Baker S.E."/>
            <person name="Andersen M.R."/>
        </authorList>
    </citation>
    <scope>NUCLEOTIDE SEQUENCE [LARGE SCALE GENOMIC DNA]</scope>
    <source>
        <strain evidence="1 2">CBS 151.66</strain>
    </source>
</reference>
<name>A0A5N5WPN8_9EURO</name>
<protein>
    <submittedName>
        <fullName evidence="1">Uncharacterized protein</fullName>
    </submittedName>
</protein>
<dbReference type="Proteomes" id="UP000326565">
    <property type="component" value="Unassembled WGS sequence"/>
</dbReference>
<sequence length="149" mass="17049">MSQHFAARVTYQMKLLIKPSQELLRSLLQGYHPTFRRHPLGMKAEALIKLASRQQMCYYDGKIFDEYLTLLLDRILADCCRLAVTAYFNTSFPHSVPPDVPIRLRAGPEKVEGRKFYLTASIQIPGSEEGEFIDAIRASALFVRPRVEC</sequence>
<dbReference type="AlphaFoldDB" id="A0A5N5WPN8"/>
<organism evidence="1 2">
    <name type="scientific">Aspergillus leporis</name>
    <dbReference type="NCBI Taxonomy" id="41062"/>
    <lineage>
        <taxon>Eukaryota</taxon>
        <taxon>Fungi</taxon>
        <taxon>Dikarya</taxon>
        <taxon>Ascomycota</taxon>
        <taxon>Pezizomycotina</taxon>
        <taxon>Eurotiomycetes</taxon>
        <taxon>Eurotiomycetidae</taxon>
        <taxon>Eurotiales</taxon>
        <taxon>Aspergillaceae</taxon>
        <taxon>Aspergillus</taxon>
        <taxon>Aspergillus subgen. Circumdati</taxon>
    </lineage>
</organism>
<evidence type="ECO:0000313" key="2">
    <source>
        <dbReference type="Proteomes" id="UP000326565"/>
    </source>
</evidence>
<dbReference type="OrthoDB" id="506431at2759"/>
<dbReference type="InterPro" id="IPR029069">
    <property type="entry name" value="HotDog_dom_sf"/>
</dbReference>